<keyword evidence="4" id="KW-1185">Reference proteome</keyword>
<feature type="region of interest" description="Disordered" evidence="1">
    <location>
        <begin position="42"/>
        <end position="62"/>
    </location>
</feature>
<evidence type="ECO:0000313" key="4">
    <source>
        <dbReference type="Proteomes" id="UP000000560"/>
    </source>
</evidence>
<keyword evidence="2" id="KW-0472">Membrane</keyword>
<evidence type="ECO:0000256" key="1">
    <source>
        <dbReference type="SAM" id="MobiDB-lite"/>
    </source>
</evidence>
<accession>C8V512</accession>
<name>Q5B5Q8_EMENI</name>
<dbReference type="STRING" id="227321.Q5B5Q8"/>
<dbReference type="InterPro" id="IPR021848">
    <property type="entry name" value="HODM_asu-like"/>
</dbReference>
<dbReference type="GeneID" id="2873543"/>
<dbReference type="AlphaFoldDB" id="Q5B5Q8"/>
<proteinExistence type="predicted"/>
<keyword evidence="2" id="KW-0812">Transmembrane</keyword>
<dbReference type="eggNOG" id="ENOG502RQ7N">
    <property type="taxonomic scope" value="Eukaryota"/>
</dbReference>
<organism evidence="3 4">
    <name type="scientific">Emericella nidulans (strain FGSC A4 / ATCC 38163 / CBS 112.46 / NRRL 194 / M139)</name>
    <name type="common">Aspergillus nidulans</name>
    <dbReference type="NCBI Taxonomy" id="227321"/>
    <lineage>
        <taxon>Eukaryota</taxon>
        <taxon>Fungi</taxon>
        <taxon>Dikarya</taxon>
        <taxon>Ascomycota</taxon>
        <taxon>Pezizomycotina</taxon>
        <taxon>Eurotiomycetes</taxon>
        <taxon>Eurotiomycetidae</taxon>
        <taxon>Eurotiales</taxon>
        <taxon>Aspergillaceae</taxon>
        <taxon>Aspergillus</taxon>
        <taxon>Aspergillus subgen. Nidulantes</taxon>
    </lineage>
</organism>
<dbReference type="EMBL" id="BN001302">
    <property type="protein sequence ID" value="CBF74660.1"/>
    <property type="molecule type" value="Genomic_DNA"/>
</dbReference>
<dbReference type="Proteomes" id="UP000000560">
    <property type="component" value="Chromosome II"/>
</dbReference>
<evidence type="ECO:0000256" key="2">
    <source>
        <dbReference type="SAM" id="Phobius"/>
    </source>
</evidence>
<keyword evidence="2" id="KW-1133">Transmembrane helix</keyword>
<accession>Q5B5Q8</accession>
<feature type="compositionally biased region" description="Polar residues" evidence="1">
    <location>
        <begin position="49"/>
        <end position="59"/>
    </location>
</feature>
<dbReference type="RefSeq" id="XP_661726.1">
    <property type="nucleotide sequence ID" value="XM_656634.1"/>
</dbReference>
<dbReference type="OrthoDB" id="497541at2759"/>
<protein>
    <submittedName>
        <fullName evidence="3">Uncharacterized protein</fullName>
    </submittedName>
</protein>
<sequence>MASIASPEDVIALVSRHPLPLAGTALFLAALLVVVLQPFSKKPPKISPAPTSTESSGESFVTPVPEPDLDFDPVARTPKLYRPFRHGPNFITMGIRKMDWNNWIEMDSYFLRYHETKAAELKKDFDEHIKYVDNEVTKHACFELYEELVQYLVHRYPKVFQLGANTVHNALTGETFRFPAQTPSEALSSSALLVQDDLVIMVENDGIYSSPFFCSTAATDSVDGHYHLDAGAVCLPGFWRLREKFRMSLDTLHFEASVPHYAEKLQKSMNRFFKTLPAARPVVRNNYFIQLDDGLHWSHRMGDQTGTEVASWATANSKGLTIDEIHFRSERQSLRRLPRSGAIVFTVRTYFEPITTIAREPHVPGRLAEAIRNWDETVSKYKGKSHWEHILLPYLDEQHRLQIESGVLESQTEGEFPF</sequence>
<dbReference type="Pfam" id="PF11927">
    <property type="entry name" value="HODM_asu-like"/>
    <property type="match status" value="1"/>
</dbReference>
<reference evidence="4" key="1">
    <citation type="journal article" date="2005" name="Nature">
        <title>Sequencing of Aspergillus nidulans and comparative analysis with A. fumigatus and A. oryzae.</title>
        <authorList>
            <person name="Galagan J.E."/>
            <person name="Calvo S.E."/>
            <person name="Cuomo C."/>
            <person name="Ma L.J."/>
            <person name="Wortman J.R."/>
            <person name="Batzoglou S."/>
            <person name="Lee S.I."/>
            <person name="Basturkmen M."/>
            <person name="Spevak C.C."/>
            <person name="Clutterbuck J."/>
            <person name="Kapitonov V."/>
            <person name="Jurka J."/>
            <person name="Scazzocchio C."/>
            <person name="Farman M."/>
            <person name="Butler J."/>
            <person name="Purcell S."/>
            <person name="Harris S."/>
            <person name="Braus G.H."/>
            <person name="Draht O."/>
            <person name="Busch S."/>
            <person name="D'Enfert C."/>
            <person name="Bouchier C."/>
            <person name="Goldman G.H."/>
            <person name="Bell-Pedersen D."/>
            <person name="Griffiths-Jones S."/>
            <person name="Doonan J.H."/>
            <person name="Yu J."/>
            <person name="Vienken K."/>
            <person name="Pain A."/>
            <person name="Freitag M."/>
            <person name="Selker E.U."/>
            <person name="Archer D.B."/>
            <person name="Penalva M.A."/>
            <person name="Oakley B.R."/>
            <person name="Momany M."/>
            <person name="Tanaka T."/>
            <person name="Kumagai T."/>
            <person name="Asai K."/>
            <person name="Machida M."/>
            <person name="Nierman W.C."/>
            <person name="Denning D.W."/>
            <person name="Caddick M."/>
            <person name="Hynes M."/>
            <person name="Paoletti M."/>
            <person name="Fischer R."/>
            <person name="Miller B."/>
            <person name="Dyer P."/>
            <person name="Sachs M.S."/>
            <person name="Osmani S.A."/>
            <person name="Birren B.W."/>
        </authorList>
    </citation>
    <scope>NUCLEOTIDE SEQUENCE [LARGE SCALE GENOMIC DNA]</scope>
    <source>
        <strain evidence="4">FGSC A4 / ATCC 38163 / CBS 112.46 / NRRL 194 / M139</strain>
    </source>
</reference>
<dbReference type="HOGENOM" id="CLU_025462_0_2_1"/>
<feature type="transmembrane region" description="Helical" evidence="2">
    <location>
        <begin position="20"/>
        <end position="39"/>
    </location>
</feature>
<dbReference type="KEGG" id="ani:ANIA_04122"/>
<reference evidence="4" key="2">
    <citation type="journal article" date="2009" name="Fungal Genet. Biol.">
        <title>The 2008 update of the Aspergillus nidulans genome annotation: a community effort.</title>
        <authorList>
            <person name="Wortman J.R."/>
            <person name="Gilsenan J.M."/>
            <person name="Joardar V."/>
            <person name="Deegan J."/>
            <person name="Clutterbuck J."/>
            <person name="Andersen M.R."/>
            <person name="Archer D."/>
            <person name="Bencina M."/>
            <person name="Braus G."/>
            <person name="Coutinho P."/>
            <person name="von Dohren H."/>
            <person name="Doonan J."/>
            <person name="Driessen A.J."/>
            <person name="Durek P."/>
            <person name="Espeso E."/>
            <person name="Fekete E."/>
            <person name="Flipphi M."/>
            <person name="Estrada C.G."/>
            <person name="Geysens S."/>
            <person name="Goldman G."/>
            <person name="de Groot P.W."/>
            <person name="Hansen K."/>
            <person name="Harris S.D."/>
            <person name="Heinekamp T."/>
            <person name="Helmstaedt K."/>
            <person name="Henrissat B."/>
            <person name="Hofmann G."/>
            <person name="Homan T."/>
            <person name="Horio T."/>
            <person name="Horiuchi H."/>
            <person name="James S."/>
            <person name="Jones M."/>
            <person name="Karaffa L."/>
            <person name="Karanyi Z."/>
            <person name="Kato M."/>
            <person name="Keller N."/>
            <person name="Kelly D.E."/>
            <person name="Kiel J.A."/>
            <person name="Kim J.M."/>
            <person name="van der Klei I.J."/>
            <person name="Klis F.M."/>
            <person name="Kovalchuk A."/>
            <person name="Krasevec N."/>
            <person name="Kubicek C.P."/>
            <person name="Liu B."/>
            <person name="Maccabe A."/>
            <person name="Meyer V."/>
            <person name="Mirabito P."/>
            <person name="Miskei M."/>
            <person name="Mos M."/>
            <person name="Mullins J."/>
            <person name="Nelson D.R."/>
            <person name="Nielsen J."/>
            <person name="Oakley B.R."/>
            <person name="Osmani S.A."/>
            <person name="Pakula T."/>
            <person name="Paszewski A."/>
            <person name="Paulsen I."/>
            <person name="Pilsyk S."/>
            <person name="Pocsi I."/>
            <person name="Punt P.J."/>
            <person name="Ram A.F."/>
            <person name="Ren Q."/>
            <person name="Robellet X."/>
            <person name="Robson G."/>
            <person name="Seiboth B."/>
            <person name="van Solingen P."/>
            <person name="Specht T."/>
            <person name="Sun J."/>
            <person name="Taheri-Talesh N."/>
            <person name="Takeshita N."/>
            <person name="Ussery D."/>
            <person name="vanKuyk P.A."/>
            <person name="Visser H."/>
            <person name="van de Vondervoort P.J."/>
            <person name="de Vries R.P."/>
            <person name="Walton J."/>
            <person name="Xiang X."/>
            <person name="Xiong Y."/>
            <person name="Zeng A.P."/>
            <person name="Brandt B.W."/>
            <person name="Cornell M.J."/>
            <person name="van den Hondel C.A."/>
            <person name="Visser J."/>
            <person name="Oliver S.G."/>
            <person name="Turner G."/>
        </authorList>
    </citation>
    <scope>GENOME REANNOTATION</scope>
    <source>
        <strain evidence="4">FGSC A4 / ATCC 38163 / CBS 112.46 / NRRL 194 / M139</strain>
    </source>
</reference>
<dbReference type="OMA" id="NFITMGI"/>
<gene>
    <name evidence="3" type="ORF">ANIA_04122</name>
</gene>
<dbReference type="InParanoid" id="Q5B5Q8"/>
<evidence type="ECO:0000313" key="3">
    <source>
        <dbReference type="EMBL" id="CBF74660.1"/>
    </source>
</evidence>